<dbReference type="RefSeq" id="WP_094661512.1">
    <property type="nucleotide sequence ID" value="NZ_MWWR01000023.1"/>
</dbReference>
<evidence type="ECO:0000256" key="1">
    <source>
        <dbReference type="ARBA" id="ARBA00022849"/>
    </source>
</evidence>
<gene>
    <name evidence="3" type="ORF">PSRA_1724</name>
</gene>
<feature type="domain" description="Phosphotyrosine protein phosphatase I" evidence="2">
    <location>
        <begin position="21"/>
        <end position="153"/>
    </location>
</feature>
<comment type="caution">
    <text evidence="3">The sequence shown here is derived from an EMBL/GenBank/DDBJ whole genome shotgun (WGS) entry which is preliminary data.</text>
</comment>
<dbReference type="InterPro" id="IPR023485">
    <property type="entry name" value="Ptyr_pPase"/>
</dbReference>
<reference evidence="3 4" key="1">
    <citation type="journal article" date="2017" name="BMC Genomics">
        <title>Comparative genomic and phylogenomic analyses of the Bifidobacteriaceae family.</title>
        <authorList>
            <person name="Lugli G.A."/>
            <person name="Milani C."/>
            <person name="Turroni F."/>
            <person name="Duranti S."/>
            <person name="Mancabelli L."/>
            <person name="Mangifesta M."/>
            <person name="Ferrario C."/>
            <person name="Modesto M."/>
            <person name="Mattarelli P."/>
            <person name="Jiri K."/>
            <person name="van Sinderen D."/>
            <person name="Ventura M."/>
        </authorList>
    </citation>
    <scope>NUCLEOTIDE SEQUENCE [LARGE SCALE GENOMIC DNA]</scope>
    <source>
        <strain evidence="3 4">DSM 24742</strain>
    </source>
</reference>
<dbReference type="InterPro" id="IPR036196">
    <property type="entry name" value="Ptyr_pPase_sf"/>
</dbReference>
<sequence>MADTTIFAPSRQANAPHDGKLVVAFICTHNSCRSQIAEALATDYARRGVPGFDRFTFVSAGTELKNAINPDAQRLLLERRGIDMAARGQRPKLIADIPRPDIAISMGCGVRCPFIGRPFDANWELDDPTGGTDEDFLRCIERIDSLVQHIPELYGGPSAQ</sequence>
<dbReference type="AlphaFoldDB" id="A0A261EQA7"/>
<keyword evidence="1" id="KW-0059">Arsenical resistance</keyword>
<dbReference type="EMBL" id="MWWR01000023">
    <property type="protein sequence ID" value="OZG49039.1"/>
    <property type="molecule type" value="Genomic_DNA"/>
</dbReference>
<dbReference type="Gene3D" id="3.40.50.2300">
    <property type="match status" value="1"/>
</dbReference>
<name>A0A261EQA7_9BIFI</name>
<dbReference type="OrthoDB" id="9799372at2"/>
<dbReference type="Proteomes" id="UP000216725">
    <property type="component" value="Unassembled WGS sequence"/>
</dbReference>
<dbReference type="PANTHER" id="PTHR43428:SF1">
    <property type="entry name" value="ARSENATE REDUCTASE"/>
    <property type="match status" value="1"/>
</dbReference>
<dbReference type="SMART" id="SM00226">
    <property type="entry name" value="LMWPc"/>
    <property type="match status" value="1"/>
</dbReference>
<protein>
    <submittedName>
        <fullName evidence="3">Arsenate reductase</fullName>
    </submittedName>
</protein>
<dbReference type="GO" id="GO:0046685">
    <property type="term" value="P:response to arsenic-containing substance"/>
    <property type="evidence" value="ECO:0007669"/>
    <property type="project" value="UniProtKB-KW"/>
</dbReference>
<evidence type="ECO:0000313" key="4">
    <source>
        <dbReference type="Proteomes" id="UP000216725"/>
    </source>
</evidence>
<organism evidence="3 4">
    <name type="scientific">Pseudoscardovia radai</name>
    <dbReference type="NCBI Taxonomy" id="987066"/>
    <lineage>
        <taxon>Bacteria</taxon>
        <taxon>Bacillati</taxon>
        <taxon>Actinomycetota</taxon>
        <taxon>Actinomycetes</taxon>
        <taxon>Bifidobacteriales</taxon>
        <taxon>Bifidobacteriaceae</taxon>
        <taxon>Pseudoscardovia</taxon>
    </lineage>
</organism>
<evidence type="ECO:0000313" key="3">
    <source>
        <dbReference type="EMBL" id="OZG49039.1"/>
    </source>
</evidence>
<proteinExistence type="predicted"/>
<keyword evidence="4" id="KW-1185">Reference proteome</keyword>
<dbReference type="SUPFAM" id="SSF52788">
    <property type="entry name" value="Phosphotyrosine protein phosphatases I"/>
    <property type="match status" value="1"/>
</dbReference>
<dbReference type="Pfam" id="PF01451">
    <property type="entry name" value="LMWPc"/>
    <property type="match status" value="1"/>
</dbReference>
<accession>A0A261EQA7</accession>
<evidence type="ECO:0000259" key="2">
    <source>
        <dbReference type="SMART" id="SM00226"/>
    </source>
</evidence>
<dbReference type="PANTHER" id="PTHR43428">
    <property type="entry name" value="ARSENATE REDUCTASE"/>
    <property type="match status" value="1"/>
</dbReference>